<dbReference type="SUPFAM" id="SSF54171">
    <property type="entry name" value="DNA-binding domain"/>
    <property type="match status" value="1"/>
</dbReference>
<evidence type="ECO:0000256" key="4">
    <source>
        <dbReference type="ARBA" id="ARBA00023159"/>
    </source>
</evidence>
<dbReference type="PROSITE" id="PS51032">
    <property type="entry name" value="AP2_ERF"/>
    <property type="match status" value="1"/>
</dbReference>
<feature type="coiled-coil region" evidence="8">
    <location>
        <begin position="141"/>
        <end position="168"/>
    </location>
</feature>
<dbReference type="InterPro" id="IPR045277">
    <property type="entry name" value="DRE1A-I"/>
</dbReference>
<dbReference type="Pfam" id="PF00847">
    <property type="entry name" value="AP2"/>
    <property type="match status" value="1"/>
</dbReference>
<organism evidence="11 12">
    <name type="scientific">Stylosanthes scabra</name>
    <dbReference type="NCBI Taxonomy" id="79078"/>
    <lineage>
        <taxon>Eukaryota</taxon>
        <taxon>Viridiplantae</taxon>
        <taxon>Streptophyta</taxon>
        <taxon>Embryophyta</taxon>
        <taxon>Tracheophyta</taxon>
        <taxon>Spermatophyta</taxon>
        <taxon>Magnoliopsida</taxon>
        <taxon>eudicotyledons</taxon>
        <taxon>Gunneridae</taxon>
        <taxon>Pentapetalae</taxon>
        <taxon>rosids</taxon>
        <taxon>fabids</taxon>
        <taxon>Fabales</taxon>
        <taxon>Fabaceae</taxon>
        <taxon>Papilionoideae</taxon>
        <taxon>50 kb inversion clade</taxon>
        <taxon>dalbergioids sensu lato</taxon>
        <taxon>Dalbergieae</taxon>
        <taxon>Pterocarpus clade</taxon>
        <taxon>Stylosanthes</taxon>
    </lineage>
</organism>
<reference evidence="11 12" key="1">
    <citation type="journal article" date="2023" name="Plants (Basel)">
        <title>Bridging the Gap: Combining Genomics and Transcriptomics Approaches to Understand Stylosanthes scabra, an Orphan Legume from the Brazilian Caatinga.</title>
        <authorList>
            <person name="Ferreira-Neto J.R.C."/>
            <person name="da Silva M.D."/>
            <person name="Binneck E."/>
            <person name="de Melo N.F."/>
            <person name="da Silva R.H."/>
            <person name="de Melo A.L.T.M."/>
            <person name="Pandolfi V."/>
            <person name="Bustamante F.O."/>
            <person name="Brasileiro-Vidal A.C."/>
            <person name="Benko-Iseppon A.M."/>
        </authorList>
    </citation>
    <scope>NUCLEOTIDE SEQUENCE [LARGE SCALE GENOMIC DNA]</scope>
    <source>
        <tissue evidence="11">Leaves</tissue>
    </source>
</reference>
<comment type="similarity">
    <text evidence="7">Belongs to the AP2/ERF transcription factor family. ERF subfamily.</text>
</comment>
<feature type="region of interest" description="Disordered" evidence="9">
    <location>
        <begin position="112"/>
        <end position="134"/>
    </location>
</feature>
<dbReference type="Proteomes" id="UP001341840">
    <property type="component" value="Unassembled WGS sequence"/>
</dbReference>
<evidence type="ECO:0000256" key="6">
    <source>
        <dbReference type="ARBA" id="ARBA00023242"/>
    </source>
</evidence>
<dbReference type="Gene3D" id="3.30.730.10">
    <property type="entry name" value="AP2/ERF domain"/>
    <property type="match status" value="1"/>
</dbReference>
<evidence type="ECO:0000259" key="10">
    <source>
        <dbReference type="PROSITE" id="PS51032"/>
    </source>
</evidence>
<dbReference type="PANTHER" id="PTHR31839">
    <property type="entry name" value="DEHYDRATION-RESPONSIVE ELEMENT-BINDING PROTEIN 1D"/>
    <property type="match status" value="1"/>
</dbReference>
<dbReference type="EMBL" id="JASCZI010120840">
    <property type="protein sequence ID" value="MED6155485.1"/>
    <property type="molecule type" value="Genomic_DNA"/>
</dbReference>
<dbReference type="PANTHER" id="PTHR31839:SF87">
    <property type="entry name" value="CBF-LIKE TRANSCRIPTION FACTOR"/>
    <property type="match status" value="1"/>
</dbReference>
<keyword evidence="8" id="KW-0175">Coiled coil</keyword>
<evidence type="ECO:0000256" key="1">
    <source>
        <dbReference type="ARBA" id="ARBA00004123"/>
    </source>
</evidence>
<evidence type="ECO:0000256" key="5">
    <source>
        <dbReference type="ARBA" id="ARBA00023163"/>
    </source>
</evidence>
<dbReference type="InterPro" id="IPR001471">
    <property type="entry name" value="AP2/ERF_dom"/>
</dbReference>
<evidence type="ECO:0000256" key="8">
    <source>
        <dbReference type="SAM" id="Coils"/>
    </source>
</evidence>
<evidence type="ECO:0000313" key="11">
    <source>
        <dbReference type="EMBL" id="MED6155485.1"/>
    </source>
</evidence>
<dbReference type="PRINTS" id="PR00367">
    <property type="entry name" value="ETHRSPELEMNT"/>
</dbReference>
<keyword evidence="4" id="KW-0010">Activator</keyword>
<feature type="domain" description="AP2/ERF" evidence="10">
    <location>
        <begin position="21"/>
        <end position="80"/>
    </location>
</feature>
<protein>
    <recommendedName>
        <fullName evidence="10">AP2/ERF domain-containing protein</fullName>
    </recommendedName>
</protein>
<gene>
    <name evidence="11" type="ORF">PIB30_005689</name>
</gene>
<comment type="caution">
    <text evidence="11">The sequence shown here is derived from an EMBL/GenBank/DDBJ whole genome shotgun (WGS) entry which is preliminary data.</text>
</comment>
<keyword evidence="6" id="KW-0539">Nucleus</keyword>
<dbReference type="InterPro" id="IPR016177">
    <property type="entry name" value="DNA-bd_dom_sf"/>
</dbReference>
<keyword evidence="5" id="KW-0804">Transcription</keyword>
<evidence type="ECO:0000256" key="7">
    <source>
        <dbReference type="ARBA" id="ARBA00024343"/>
    </source>
</evidence>
<dbReference type="CDD" id="cd00018">
    <property type="entry name" value="AP2"/>
    <property type="match status" value="1"/>
</dbReference>
<evidence type="ECO:0000256" key="2">
    <source>
        <dbReference type="ARBA" id="ARBA00023015"/>
    </source>
</evidence>
<sequence>MDMMMKRKSGRKKFKETRHPIYRGVRRRNGNKWVCEVREPNSKNNARIWLGTYPTPELAARAHDVAALALKGTSASFNFPDSPFLLPLPTSSSPTHIREALSKALQPFFKPTTTTTSTTLSSSSSSSSIMCGNENDNNMVVEEEVMDAKKEENNADEIEDEETRRRRRMFFDEEALYNMPAFLDSMAEALLITPPSMIRAMDDEHHIASSQIIDFNNLWTY</sequence>
<evidence type="ECO:0000313" key="12">
    <source>
        <dbReference type="Proteomes" id="UP001341840"/>
    </source>
</evidence>
<evidence type="ECO:0000256" key="3">
    <source>
        <dbReference type="ARBA" id="ARBA00023125"/>
    </source>
</evidence>
<dbReference type="SMART" id="SM00380">
    <property type="entry name" value="AP2"/>
    <property type="match status" value="1"/>
</dbReference>
<keyword evidence="12" id="KW-1185">Reference proteome</keyword>
<proteinExistence type="inferred from homology"/>
<comment type="subcellular location">
    <subcellularLocation>
        <location evidence="1">Nucleus</location>
    </subcellularLocation>
</comment>
<keyword evidence="3" id="KW-0238">DNA-binding</keyword>
<evidence type="ECO:0000256" key="9">
    <source>
        <dbReference type="SAM" id="MobiDB-lite"/>
    </source>
</evidence>
<accession>A0ABU6U4A2</accession>
<keyword evidence="2" id="KW-0805">Transcription regulation</keyword>
<dbReference type="InterPro" id="IPR036955">
    <property type="entry name" value="AP2/ERF_dom_sf"/>
</dbReference>
<name>A0ABU6U4A2_9FABA</name>